<dbReference type="EMBL" id="BGPR01000707">
    <property type="protein sequence ID" value="GBM32387.1"/>
    <property type="molecule type" value="Genomic_DNA"/>
</dbReference>
<protein>
    <submittedName>
        <fullName evidence="2">Uncharacterized protein</fullName>
    </submittedName>
</protein>
<feature type="compositionally biased region" description="Pro residues" evidence="1">
    <location>
        <begin position="35"/>
        <end position="45"/>
    </location>
</feature>
<sequence>MPERNILSEIPLTTREGQFRAPSAQMTRRPLSAGPEPPPLAPPQGPYHNLRGQRGPALCKNWYYFPRGFYVAPIHYGVCNLLHLLYPFALA</sequence>
<evidence type="ECO:0000256" key="1">
    <source>
        <dbReference type="SAM" id="MobiDB-lite"/>
    </source>
</evidence>
<gene>
    <name evidence="2" type="ORF">AVEN_239782_1</name>
</gene>
<feature type="region of interest" description="Disordered" evidence="1">
    <location>
        <begin position="1"/>
        <end position="47"/>
    </location>
</feature>
<proteinExistence type="predicted"/>
<comment type="caution">
    <text evidence="2">The sequence shown here is derived from an EMBL/GenBank/DDBJ whole genome shotgun (WGS) entry which is preliminary data.</text>
</comment>
<name>A0A4Y2EV54_ARAVE</name>
<dbReference type="AlphaFoldDB" id="A0A4Y2EV54"/>
<keyword evidence="3" id="KW-1185">Reference proteome</keyword>
<organism evidence="2 3">
    <name type="scientific">Araneus ventricosus</name>
    <name type="common">Orbweaver spider</name>
    <name type="synonym">Epeira ventricosa</name>
    <dbReference type="NCBI Taxonomy" id="182803"/>
    <lineage>
        <taxon>Eukaryota</taxon>
        <taxon>Metazoa</taxon>
        <taxon>Ecdysozoa</taxon>
        <taxon>Arthropoda</taxon>
        <taxon>Chelicerata</taxon>
        <taxon>Arachnida</taxon>
        <taxon>Araneae</taxon>
        <taxon>Araneomorphae</taxon>
        <taxon>Entelegynae</taxon>
        <taxon>Araneoidea</taxon>
        <taxon>Araneidae</taxon>
        <taxon>Araneus</taxon>
    </lineage>
</organism>
<evidence type="ECO:0000313" key="2">
    <source>
        <dbReference type="EMBL" id="GBM32387.1"/>
    </source>
</evidence>
<reference evidence="2 3" key="1">
    <citation type="journal article" date="2019" name="Sci. Rep.">
        <title>Orb-weaving spider Araneus ventricosus genome elucidates the spidroin gene catalogue.</title>
        <authorList>
            <person name="Kono N."/>
            <person name="Nakamura H."/>
            <person name="Ohtoshi R."/>
            <person name="Moran D.A.P."/>
            <person name="Shinohara A."/>
            <person name="Yoshida Y."/>
            <person name="Fujiwara M."/>
            <person name="Mori M."/>
            <person name="Tomita M."/>
            <person name="Arakawa K."/>
        </authorList>
    </citation>
    <scope>NUCLEOTIDE SEQUENCE [LARGE SCALE GENOMIC DNA]</scope>
</reference>
<dbReference type="Proteomes" id="UP000499080">
    <property type="component" value="Unassembled WGS sequence"/>
</dbReference>
<evidence type="ECO:0000313" key="3">
    <source>
        <dbReference type="Proteomes" id="UP000499080"/>
    </source>
</evidence>
<accession>A0A4Y2EV54</accession>